<keyword evidence="9" id="KW-0472">Membrane</keyword>
<feature type="transmembrane region" description="Helical" evidence="9">
    <location>
        <begin position="26"/>
        <end position="43"/>
    </location>
</feature>
<dbReference type="InterPro" id="IPR011009">
    <property type="entry name" value="Kinase-like_dom_sf"/>
</dbReference>
<sequence length="144" mass="15983">MSFVGTHEYLAPKIVSGEGHGSAIDWWTLGIFMFELFYGVIPFRGMDNKLTLANIVARALEFPKEPVIPPMAEDLISQLLAKDPARRLGSTMGASAIKYHSFFHGMNWALLRCAKPPFVPPPFNISSREVVSDDSCCDTPVDCY</sequence>
<evidence type="ECO:0000256" key="1">
    <source>
        <dbReference type="ARBA" id="ARBA00012513"/>
    </source>
</evidence>
<organism evidence="11">
    <name type="scientific">Tanacetum cinerariifolium</name>
    <name type="common">Dalmatian daisy</name>
    <name type="synonym">Chrysanthemum cinerariifolium</name>
    <dbReference type="NCBI Taxonomy" id="118510"/>
    <lineage>
        <taxon>Eukaryota</taxon>
        <taxon>Viridiplantae</taxon>
        <taxon>Streptophyta</taxon>
        <taxon>Embryophyta</taxon>
        <taxon>Tracheophyta</taxon>
        <taxon>Spermatophyta</taxon>
        <taxon>Magnoliopsida</taxon>
        <taxon>eudicotyledons</taxon>
        <taxon>Gunneridae</taxon>
        <taxon>Pentapetalae</taxon>
        <taxon>asterids</taxon>
        <taxon>campanulids</taxon>
        <taxon>Asterales</taxon>
        <taxon>Asteraceae</taxon>
        <taxon>Asteroideae</taxon>
        <taxon>Anthemideae</taxon>
        <taxon>Anthemidinae</taxon>
        <taxon>Tanacetum</taxon>
    </lineage>
</organism>
<keyword evidence="5 11" id="KW-0418">Kinase</keyword>
<dbReference type="InterPro" id="IPR000719">
    <property type="entry name" value="Prot_kinase_dom"/>
</dbReference>
<dbReference type="FunFam" id="1.10.510.10:FF:000020">
    <property type="entry name" value="serine/threonine-protein kinase D6PK-like"/>
    <property type="match status" value="1"/>
</dbReference>
<evidence type="ECO:0000313" key="11">
    <source>
        <dbReference type="EMBL" id="GFC61611.1"/>
    </source>
</evidence>
<dbReference type="Pfam" id="PF00069">
    <property type="entry name" value="Pkinase"/>
    <property type="match status" value="1"/>
</dbReference>
<evidence type="ECO:0000256" key="8">
    <source>
        <dbReference type="ARBA" id="ARBA00048679"/>
    </source>
</evidence>
<evidence type="ECO:0000256" key="9">
    <source>
        <dbReference type="SAM" id="Phobius"/>
    </source>
</evidence>
<evidence type="ECO:0000256" key="2">
    <source>
        <dbReference type="ARBA" id="ARBA00022527"/>
    </source>
</evidence>
<dbReference type="GO" id="GO:0005524">
    <property type="term" value="F:ATP binding"/>
    <property type="evidence" value="ECO:0007669"/>
    <property type="project" value="UniProtKB-KW"/>
</dbReference>
<feature type="domain" description="Protein kinase" evidence="10">
    <location>
        <begin position="1"/>
        <end position="103"/>
    </location>
</feature>
<dbReference type="Gene3D" id="1.10.510.10">
    <property type="entry name" value="Transferase(Phosphotransferase) domain 1"/>
    <property type="match status" value="1"/>
</dbReference>
<evidence type="ECO:0000256" key="3">
    <source>
        <dbReference type="ARBA" id="ARBA00022679"/>
    </source>
</evidence>
<comment type="caution">
    <text evidence="11">The sequence shown here is derived from an EMBL/GenBank/DDBJ whole genome shotgun (WGS) entry which is preliminary data.</text>
</comment>
<dbReference type="PANTHER" id="PTHR45637">
    <property type="entry name" value="FLIPPASE KINASE 1-RELATED"/>
    <property type="match status" value="1"/>
</dbReference>
<dbReference type="SUPFAM" id="SSF56112">
    <property type="entry name" value="Protein kinase-like (PK-like)"/>
    <property type="match status" value="1"/>
</dbReference>
<reference evidence="11" key="1">
    <citation type="journal article" date="2019" name="Sci. Rep.">
        <title>Draft genome of Tanacetum cinerariifolium, the natural source of mosquito coil.</title>
        <authorList>
            <person name="Yamashiro T."/>
            <person name="Shiraishi A."/>
            <person name="Satake H."/>
            <person name="Nakayama K."/>
        </authorList>
    </citation>
    <scope>NUCLEOTIDE SEQUENCE</scope>
</reference>
<keyword evidence="2" id="KW-0723">Serine/threonine-protein kinase</keyword>
<evidence type="ECO:0000256" key="6">
    <source>
        <dbReference type="ARBA" id="ARBA00022840"/>
    </source>
</evidence>
<keyword evidence="9" id="KW-0812">Transmembrane</keyword>
<evidence type="ECO:0000256" key="7">
    <source>
        <dbReference type="ARBA" id="ARBA00047899"/>
    </source>
</evidence>
<keyword evidence="6" id="KW-0067">ATP-binding</keyword>
<comment type="catalytic activity">
    <reaction evidence="7">
        <text>L-threonyl-[protein] + ATP = O-phospho-L-threonyl-[protein] + ADP + H(+)</text>
        <dbReference type="Rhea" id="RHEA:46608"/>
        <dbReference type="Rhea" id="RHEA-COMP:11060"/>
        <dbReference type="Rhea" id="RHEA-COMP:11605"/>
        <dbReference type="ChEBI" id="CHEBI:15378"/>
        <dbReference type="ChEBI" id="CHEBI:30013"/>
        <dbReference type="ChEBI" id="CHEBI:30616"/>
        <dbReference type="ChEBI" id="CHEBI:61977"/>
        <dbReference type="ChEBI" id="CHEBI:456216"/>
        <dbReference type="EC" id="2.7.11.1"/>
    </reaction>
</comment>
<dbReference type="GO" id="GO:0004674">
    <property type="term" value="F:protein serine/threonine kinase activity"/>
    <property type="evidence" value="ECO:0007669"/>
    <property type="project" value="UniProtKB-KW"/>
</dbReference>
<keyword evidence="4" id="KW-0547">Nucleotide-binding</keyword>
<protein>
    <recommendedName>
        <fullName evidence="1">non-specific serine/threonine protein kinase</fullName>
        <ecNumber evidence="1">2.7.11.1</ecNumber>
    </recommendedName>
</protein>
<name>A0A699QH39_TANCI</name>
<accession>A0A699QH39</accession>
<evidence type="ECO:0000259" key="10">
    <source>
        <dbReference type="PROSITE" id="PS50011"/>
    </source>
</evidence>
<keyword evidence="3" id="KW-0808">Transferase</keyword>
<evidence type="ECO:0000256" key="4">
    <source>
        <dbReference type="ARBA" id="ARBA00022741"/>
    </source>
</evidence>
<proteinExistence type="predicted"/>
<evidence type="ECO:0000256" key="5">
    <source>
        <dbReference type="ARBA" id="ARBA00022777"/>
    </source>
</evidence>
<dbReference type="EC" id="2.7.11.1" evidence="1"/>
<dbReference type="EMBL" id="BKCJ010990415">
    <property type="protein sequence ID" value="GFC61611.1"/>
    <property type="molecule type" value="Genomic_DNA"/>
</dbReference>
<keyword evidence="9" id="KW-1133">Transmembrane helix</keyword>
<dbReference type="PROSITE" id="PS50011">
    <property type="entry name" value="PROTEIN_KINASE_DOM"/>
    <property type="match status" value="1"/>
</dbReference>
<gene>
    <name evidence="11" type="ORF">Tci_833581</name>
</gene>
<comment type="catalytic activity">
    <reaction evidence="8">
        <text>L-seryl-[protein] + ATP = O-phospho-L-seryl-[protein] + ADP + H(+)</text>
        <dbReference type="Rhea" id="RHEA:17989"/>
        <dbReference type="Rhea" id="RHEA-COMP:9863"/>
        <dbReference type="Rhea" id="RHEA-COMP:11604"/>
        <dbReference type="ChEBI" id="CHEBI:15378"/>
        <dbReference type="ChEBI" id="CHEBI:29999"/>
        <dbReference type="ChEBI" id="CHEBI:30616"/>
        <dbReference type="ChEBI" id="CHEBI:83421"/>
        <dbReference type="ChEBI" id="CHEBI:456216"/>
        <dbReference type="EC" id="2.7.11.1"/>
    </reaction>
</comment>
<dbReference type="AlphaFoldDB" id="A0A699QH39"/>